<feature type="domain" description="Extracellular matrix-binding protein ebh GA module" evidence="3">
    <location>
        <begin position="1216"/>
        <end position="1281"/>
    </location>
</feature>
<evidence type="ECO:0000256" key="2">
    <source>
        <dbReference type="SAM" id="SignalP"/>
    </source>
</evidence>
<dbReference type="Pfam" id="PF01468">
    <property type="entry name" value="GA"/>
    <property type="match status" value="10"/>
</dbReference>
<gene>
    <name evidence="4" type="ORF">MADP07_00010</name>
</gene>
<feature type="coiled-coil region" evidence="1">
    <location>
        <begin position="1003"/>
        <end position="1071"/>
    </location>
</feature>
<evidence type="ECO:0000313" key="4">
    <source>
        <dbReference type="EMBL" id="MBW0602303.1"/>
    </source>
</evidence>
<feature type="coiled-coil region" evidence="1">
    <location>
        <begin position="1848"/>
        <end position="1934"/>
    </location>
</feature>
<evidence type="ECO:0000313" key="5">
    <source>
        <dbReference type="Proteomes" id="UP000746160"/>
    </source>
</evidence>
<feature type="coiled-coil region" evidence="1">
    <location>
        <begin position="781"/>
        <end position="840"/>
    </location>
</feature>
<feature type="coiled-coil region" evidence="1">
    <location>
        <begin position="1596"/>
        <end position="1682"/>
    </location>
</feature>
<feature type="domain" description="Extracellular matrix-binding protein ebh GA module" evidence="3">
    <location>
        <begin position="1347"/>
        <end position="1406"/>
    </location>
</feature>
<comment type="caution">
    <text evidence="4">The sequence shown here is derived from an EMBL/GenBank/DDBJ whole genome shotgun (WGS) entry which is preliminary data.</text>
</comment>
<sequence>MKKQGIKKNIKKVLIPLDITLATSLAVLSSFSASTSSASNTLPQAEMFMYETHSFDPNDKNNKYVDIDNFYTIEDNYKSDSIRQVEWAKKDIINGSNFPSLKSRVKVNMIDDFSSISRPIRSGYDSHFWNNNKQKWAIEFNRGPVVPWKSGDENLWASNPRLGVVVSNDLKIVPGSIKITAYKPKSKTDRAANAGSGTSLRVDGAILDPYKHDESEWEKFRSLEILDGDPTKDHYESSIGEKHINRYYNWSWKSDNVDLTASDGRKLFRNIRYWSSLDNSSTYEEDKRKRFQEIFADEMYIMYYNDMKLWNENDSYSAEGKMITDHIGSAFYIKTDTPSSDRETKYVIEFETVPNEKASFLNQETKSYVAGLYSAGRAADFWNSLRYYRAIDVQAAKRQLVRNVNLKVTEYDPFSTLTPQELEKYKDIINLFQLNKYRLPSIDYLFQKVDGTLLKRVTPNRSNVIEYANKELADSSILPKTTYSQKGNFSIQLTESVYNSANINAANDLKVKFVNPNDEKIWGYSITKNNSNQQYNNGNPEFTVRFNLKKEWLERQLQILKEKQDSENQELLNKIAKARNYADNILISLSTAKYLPISRKEYYYSEYNKIIEKLDLDSYKAMTKQEQTDLLRRITEIVELIKRYDNVYKYNDQYDYIEEKIKTVSSSLENQKKILSNLSGLSLQQKIQEYNKIIKNPLKSLAQEAKTLADNMVNSPSEFSQHLKTRVDHYDSSYAIKDDTEVGISNKNTIPENKQNNNYVESVENAYFNQSNSGTIQFHSLKNIEGLLKLKQDQINKILAELEINGNFDNQVKKLEEEIKKGLNVEKDKLLKQVDNLTNLSLAYRASLKEQMNKLAQIDNVESLGKINSLYETWKGINDIIGKLRDADLPKYEAVTKDKNYIFSELLYKTAFNQSLANAKSILELENRQYVLKNGISEEKVYEYITKLHDDFEALNGNKKVQEIKNELNAHLEANKNNLTTQQIQLFKDKINTIDSTTNINSLDSLVSTKNKLKSSIKETNDKMFEIKNNYNQLNDKKQSIDYKFSDSSIKKQFDEQLTKTNSDINSLNKELASTLNSPYNLPNSPNSSILNGQSFIDANKVKVSSLVNLSSAQKEQIKQKLETLADRNAVETLINNLASLDSKITELKSLVAKENEVKNSTAYTSEPDRSKKTAYDNAIKEANSLLSSLNNDSNLSSTENVNGQITKVDNAISKIKTAQSSLTGAALANAKKDFENWINSTNPYSTVTHYLNNAQKSDFLTKNTNAKSVEEITQLKSQASSLDSVMKQLSDKVNELLNTKTTSKYLNSDSTKKTNFDKALEVAKALVDKSGELKNKTEVESILNNLVSTFDALDGEARLKQEKDKAIASINALDSLNNNQKSALISEVNSKSLISELSPITVKATNLNTSMKDLNSAIKSAELLKSKPENEWKYGDNNLKDIVDSELNRAKALANKTTGENKNQSEVTQLINNLTSAIKNLKDKYTDDLNAAKAQAKVALSQAGSLPESVKTEFTNKINNEVSIESLKILSQNIHDLNNAVSELKKQSDKAEQVKKTDLYNNAQPQNKTLFDNAFSKAQNVLNTLNSTPEQISKVQEITRELVAAMNRLDSANAELNAKKDAAKDEIGKLTNLNSNQKNSLKLKVENSNNEQEINSVVSEAKELDSKMAELKKLVERANLELPKVNYLESDNKNQFDIALQNANNILNNLINDFKLQDIPSVSNAITNLTTELNNLNGVQVLKRLKDDLKNKVNNEYTSLNNKQSSNFLEEIENATSRKAISDIDEKINTWNNSMKELQDALDKANNAKETINYKNSTPEIKNEFDELARTASLTTDKNVANEYIEKQKSLSEIQELNNKLKNALNNLNGDKLLQDEKNKLLNNLLNNLNSLNDSQKESLKNEIQSANSVDELTNIAQRANELNEVMKKANKKAFEDIDKFKETDKYSEKSQDKRSEFDSVVQEIQNALKNQNLNKEQVEELLDKLQQAKDKFDQSDDFDDAKNKFINDLDTEKYQNLIKSQKDKLKQLAKDSETLDQLNDLINNNAKPLNQLMGELKDLNNKSSHVKTTVDYIEASANLKDEFDKSLNESQRISQENFTPLNVQDEYIYNPEKVQELVEKLRNDLNALDGLDKYQNNAIDQINSLEHINNSQKNYLINEVRNKETKEELLNIVEQANELDKSMEKLISAIDKSNHEKETSNYKNASISVKEEFDNILKQAKEVAITNSDINADRIQVEKLISDLEKSLANLNGDRTLNNKLEELKKYIDEKDKITVSDRFTKSPQEAQNKYLELIDKAKDLINDPEVTVKKIDQLIEQIERAKNDLVDPKGHYTAADKNFIDDLQNINRNEKNFFKEQIEIAPDRETVELIKKEAVKLDNKKAEAKDIIENLNNLSNSEKEHFKNLVDQHTSVLSIPLTEAQLKEIDEIVLQAQKQDLINKIKNNPLLNDKEKEYYLDKVESVKDKDEFEKIKQLVDSVINKKQTAADEINNLPNLNVSEKDKFIEKIKNIDLLPDQNNNINSAEIDNIVEKAKEINNKKQEVIDLINSKENLNDTEKENLINQVKDRDLTDSEDLDKSLEDIINSANKIDQIKKEAKDKIDNLENLDKTQKDELKDKIHTL</sequence>
<dbReference type="Pfam" id="PF07554">
    <property type="entry name" value="FIVAR"/>
    <property type="match status" value="8"/>
</dbReference>
<feature type="signal peptide" evidence="2">
    <location>
        <begin position="1"/>
        <end position="38"/>
    </location>
</feature>
<accession>A0A9Q3L5A6</accession>
<dbReference type="InterPro" id="IPR002988">
    <property type="entry name" value="GA_module"/>
</dbReference>
<feature type="domain" description="Extracellular matrix-binding protein ebh GA module" evidence="3">
    <location>
        <begin position="1730"/>
        <end position="1790"/>
    </location>
</feature>
<feature type="coiled-coil region" evidence="1">
    <location>
        <begin position="1782"/>
        <end position="1816"/>
    </location>
</feature>
<evidence type="ECO:0000259" key="3">
    <source>
        <dbReference type="SMART" id="SM00844"/>
    </source>
</evidence>
<feature type="coiled-coil region" evidence="1">
    <location>
        <begin position="2589"/>
        <end position="2616"/>
    </location>
</feature>
<feature type="domain" description="Extracellular matrix-binding protein ebh GA module" evidence="3">
    <location>
        <begin position="2372"/>
        <end position="2424"/>
    </location>
</feature>
<protein>
    <recommendedName>
        <fullName evidence="3">Extracellular matrix-binding protein ebh GA module domain-containing protein</fullName>
    </recommendedName>
</protein>
<dbReference type="InterPro" id="IPR020840">
    <property type="entry name" value="Extracell_matrix-bd_GA"/>
</dbReference>
<keyword evidence="1" id="KW-0175">Coiled coil</keyword>
<feature type="coiled-coil region" evidence="1">
    <location>
        <begin position="2370"/>
        <end position="2400"/>
    </location>
</feature>
<feature type="coiled-coil region" evidence="1">
    <location>
        <begin position="2164"/>
        <end position="2198"/>
    </location>
</feature>
<dbReference type="SMART" id="SM00844">
    <property type="entry name" value="GA"/>
    <property type="match status" value="7"/>
</dbReference>
<feature type="domain" description="Extracellular matrix-binding protein ebh GA module" evidence="3">
    <location>
        <begin position="2120"/>
        <end position="2179"/>
    </location>
</feature>
<feature type="domain" description="Extracellular matrix-binding protein ebh GA module" evidence="3">
    <location>
        <begin position="1603"/>
        <end position="1663"/>
    </location>
</feature>
<feature type="coiled-coil region" evidence="1">
    <location>
        <begin position="2528"/>
        <end position="2558"/>
    </location>
</feature>
<feature type="domain" description="Extracellular matrix-binding protein ebh GA module" evidence="3">
    <location>
        <begin position="1862"/>
        <end position="1922"/>
    </location>
</feature>
<dbReference type="RefSeq" id="WP_218743488.1">
    <property type="nucleotide sequence ID" value="NZ_JABZFG010000001.1"/>
</dbReference>
<keyword evidence="2" id="KW-0732">Signal</keyword>
<name>A0A9Q3L5A6_9BACT</name>
<feature type="chain" id="PRO_5040301655" description="Extracellular matrix-binding protein ebh GA module domain-containing protein" evidence="2">
    <location>
        <begin position="39"/>
        <end position="2624"/>
    </location>
</feature>
<feature type="coiled-coil region" evidence="1">
    <location>
        <begin position="1528"/>
        <end position="1558"/>
    </location>
</feature>
<evidence type="ECO:0000256" key="1">
    <source>
        <dbReference type="SAM" id="Coils"/>
    </source>
</evidence>
<reference evidence="4" key="1">
    <citation type="journal article" date="2021" name="Genes Genomics">
        <title>Comparative genomic analysis of Mycoplasma anatis strains.</title>
        <authorList>
            <person name="Zhou Q."/>
            <person name="Mai K."/>
            <person name="Yang D."/>
            <person name="Liu J."/>
            <person name="Yan Z."/>
            <person name="Luo C."/>
            <person name="Tan Y."/>
            <person name="Cao S."/>
            <person name="Zhou Q."/>
            <person name="Chen L."/>
            <person name="Chen F."/>
        </authorList>
    </citation>
    <scope>NUCLEOTIDE SEQUENCE</scope>
    <source>
        <strain evidence="4">DP07</strain>
    </source>
</reference>
<feature type="coiled-coil region" evidence="1">
    <location>
        <begin position="1108"/>
        <end position="1151"/>
    </location>
</feature>
<feature type="coiled-coil region" evidence="1">
    <location>
        <begin position="550"/>
        <end position="581"/>
    </location>
</feature>
<dbReference type="EMBL" id="JABZFG010000001">
    <property type="protein sequence ID" value="MBW0602303.1"/>
    <property type="molecule type" value="Genomic_DNA"/>
</dbReference>
<dbReference type="Proteomes" id="UP000746160">
    <property type="component" value="Unassembled WGS sequence"/>
</dbReference>
<organism evidence="4 5">
    <name type="scientific">Mycoplasmopsis anatis</name>
    <dbReference type="NCBI Taxonomy" id="171279"/>
    <lineage>
        <taxon>Bacteria</taxon>
        <taxon>Bacillati</taxon>
        <taxon>Mycoplasmatota</taxon>
        <taxon>Mycoplasmoidales</taxon>
        <taxon>Metamycoplasmataceae</taxon>
        <taxon>Mycoplasmopsis</taxon>
    </lineage>
</organism>
<feature type="coiled-coil region" evidence="1">
    <location>
        <begin position="1963"/>
        <end position="2040"/>
    </location>
</feature>
<proteinExistence type="predicted"/>